<dbReference type="Proteomes" id="UP000177797">
    <property type="component" value="Unassembled WGS sequence"/>
</dbReference>
<protein>
    <recommendedName>
        <fullName evidence="6 7">Large ribosomal subunit protein uL22</fullName>
    </recommendedName>
</protein>
<evidence type="ECO:0000313" key="12">
    <source>
        <dbReference type="Proteomes" id="UP000177797"/>
    </source>
</evidence>
<evidence type="ECO:0000256" key="2">
    <source>
        <dbReference type="ARBA" id="ARBA00022730"/>
    </source>
</evidence>
<keyword evidence="5 7" id="KW-0687">Ribonucleoprotein</keyword>
<dbReference type="InterPro" id="IPR047867">
    <property type="entry name" value="Ribosomal_uL22_bac/org-type"/>
</dbReference>
<dbReference type="GO" id="GO:0022625">
    <property type="term" value="C:cytosolic large ribosomal subunit"/>
    <property type="evidence" value="ECO:0007669"/>
    <property type="project" value="TreeGrafter"/>
</dbReference>
<evidence type="ECO:0000256" key="7">
    <source>
        <dbReference type="HAMAP-Rule" id="MF_01331"/>
    </source>
</evidence>
<keyword evidence="3 7" id="KW-0694">RNA-binding</keyword>
<evidence type="ECO:0000256" key="5">
    <source>
        <dbReference type="ARBA" id="ARBA00023274"/>
    </source>
</evidence>
<dbReference type="Pfam" id="PF00237">
    <property type="entry name" value="Ribosomal_L22"/>
    <property type="match status" value="1"/>
</dbReference>
<evidence type="ECO:0000256" key="4">
    <source>
        <dbReference type="ARBA" id="ARBA00022980"/>
    </source>
</evidence>
<dbReference type="EMBL" id="MHSA01000001">
    <property type="protein sequence ID" value="OHA35120.1"/>
    <property type="molecule type" value="Genomic_DNA"/>
</dbReference>
<dbReference type="GO" id="GO:0019843">
    <property type="term" value="F:rRNA binding"/>
    <property type="evidence" value="ECO:0007669"/>
    <property type="project" value="UniProtKB-UniRule"/>
</dbReference>
<evidence type="ECO:0000313" key="11">
    <source>
        <dbReference type="EMBL" id="OHA35120.1"/>
    </source>
</evidence>
<comment type="subunit">
    <text evidence="7 9">Part of the 50S ribosomal subunit.</text>
</comment>
<comment type="similarity">
    <text evidence="1 7 8">Belongs to the universal ribosomal protein uL22 family.</text>
</comment>
<dbReference type="InterPro" id="IPR005727">
    <property type="entry name" value="Ribosomal_uL22_bac/chlpt-type"/>
</dbReference>
<name>A0A1G2NGA6_9BACT</name>
<keyword evidence="4 7" id="KW-0689">Ribosomal protein</keyword>
<dbReference type="HAMAP" id="MF_01331_B">
    <property type="entry name" value="Ribosomal_uL22_B"/>
    <property type="match status" value="1"/>
</dbReference>
<reference evidence="11 12" key="1">
    <citation type="journal article" date="2016" name="Nat. Commun.">
        <title>Thousands of microbial genomes shed light on interconnected biogeochemical processes in an aquifer system.</title>
        <authorList>
            <person name="Anantharaman K."/>
            <person name="Brown C.T."/>
            <person name="Hug L.A."/>
            <person name="Sharon I."/>
            <person name="Castelle C.J."/>
            <person name="Probst A.J."/>
            <person name="Thomas B.C."/>
            <person name="Singh A."/>
            <person name="Wilkins M.J."/>
            <person name="Karaoz U."/>
            <person name="Brodie E.L."/>
            <person name="Williams K.H."/>
            <person name="Hubbard S.S."/>
            <person name="Banfield J.F."/>
        </authorList>
    </citation>
    <scope>NUCLEOTIDE SEQUENCE [LARGE SCALE GENOMIC DNA]</scope>
</reference>
<evidence type="ECO:0000256" key="1">
    <source>
        <dbReference type="ARBA" id="ARBA00009451"/>
    </source>
</evidence>
<dbReference type="SUPFAM" id="SSF54843">
    <property type="entry name" value="Ribosomal protein L22"/>
    <property type="match status" value="1"/>
</dbReference>
<evidence type="ECO:0000256" key="3">
    <source>
        <dbReference type="ARBA" id="ARBA00022884"/>
    </source>
</evidence>
<comment type="caution">
    <text evidence="11">The sequence shown here is derived from an EMBL/GenBank/DDBJ whole genome shotgun (WGS) entry which is preliminary data.</text>
</comment>
<evidence type="ECO:0000256" key="10">
    <source>
        <dbReference type="RuleBase" id="RU004008"/>
    </source>
</evidence>
<comment type="function">
    <text evidence="7">The globular domain of the protein is located near the polypeptide exit tunnel on the outside of the subunit, while an extended beta-hairpin is found that lines the wall of the exit tunnel in the center of the 70S ribosome.</text>
</comment>
<dbReference type="PANTHER" id="PTHR13501">
    <property type="entry name" value="CHLOROPLAST 50S RIBOSOMAL PROTEIN L22-RELATED"/>
    <property type="match status" value="1"/>
</dbReference>
<dbReference type="InterPro" id="IPR001063">
    <property type="entry name" value="Ribosomal_uL22"/>
</dbReference>
<dbReference type="GO" id="GO:0003735">
    <property type="term" value="F:structural constituent of ribosome"/>
    <property type="evidence" value="ECO:0007669"/>
    <property type="project" value="InterPro"/>
</dbReference>
<evidence type="ECO:0000256" key="8">
    <source>
        <dbReference type="RuleBase" id="RU004005"/>
    </source>
</evidence>
<dbReference type="InterPro" id="IPR036394">
    <property type="entry name" value="Ribosomal_uL22_sf"/>
</dbReference>
<dbReference type="PANTHER" id="PTHR13501:SF8">
    <property type="entry name" value="LARGE RIBOSOMAL SUBUNIT PROTEIN UL22M"/>
    <property type="match status" value="1"/>
</dbReference>
<comment type="function">
    <text evidence="7 10">This protein binds specifically to 23S rRNA; its binding is stimulated by other ribosomal proteins, e.g., L4, L17, and L20. It is important during the early stages of 50S assembly. It makes multiple contacts with different domains of the 23S rRNA in the assembled 50S subunit and ribosome.</text>
</comment>
<dbReference type="Gene3D" id="3.90.470.10">
    <property type="entry name" value="Ribosomal protein L22/L17"/>
    <property type="match status" value="1"/>
</dbReference>
<evidence type="ECO:0000256" key="6">
    <source>
        <dbReference type="ARBA" id="ARBA00035207"/>
    </source>
</evidence>
<gene>
    <name evidence="7" type="primary">rplV</name>
    <name evidence="11" type="ORF">A2938_01755</name>
</gene>
<dbReference type="GO" id="GO:0006412">
    <property type="term" value="P:translation"/>
    <property type="evidence" value="ECO:0007669"/>
    <property type="project" value="UniProtKB-UniRule"/>
</dbReference>
<dbReference type="AlphaFoldDB" id="A0A1G2NGA6"/>
<keyword evidence="2 7" id="KW-0699">rRNA-binding</keyword>
<sequence length="111" mass="12109">MKAQLNNLRMSPRKVRLVADTVRGKSVAEARAILSFMPKVSALPLLKLLDGAVKNAANVGNTSDVSALKVSELYVNQGKTLKRHMPRAHGSAYQILKRTSKITLILADKSK</sequence>
<proteinExistence type="inferred from homology"/>
<dbReference type="NCBIfam" id="TIGR01044">
    <property type="entry name" value="rplV_bact"/>
    <property type="match status" value="1"/>
</dbReference>
<accession>A0A1G2NGA6</accession>
<evidence type="ECO:0000256" key="9">
    <source>
        <dbReference type="RuleBase" id="RU004006"/>
    </source>
</evidence>
<organism evidence="11 12">
    <name type="scientific">Candidatus Taylorbacteria bacterium RIFCSPLOWO2_01_FULL_48_100</name>
    <dbReference type="NCBI Taxonomy" id="1802322"/>
    <lineage>
        <taxon>Bacteria</taxon>
        <taxon>Candidatus Tayloriibacteriota</taxon>
    </lineage>
</organism>